<keyword evidence="5 8" id="KW-0249">Electron transport</keyword>
<dbReference type="PANTHER" id="PTHR43034:SF2">
    <property type="entry name" value="ION-TRANSLOCATING OXIDOREDUCTASE COMPLEX SUBUNIT C"/>
    <property type="match status" value="1"/>
</dbReference>
<dbReference type="PROSITE" id="PS00198">
    <property type="entry name" value="4FE4S_FER_1"/>
    <property type="match status" value="1"/>
</dbReference>
<keyword evidence="6 8" id="KW-0408">Iron</keyword>
<feature type="domain" description="4Fe-4S ferredoxin-type" evidence="10">
    <location>
        <begin position="351"/>
        <end position="381"/>
    </location>
</feature>
<dbReference type="SUPFAM" id="SSF46548">
    <property type="entry name" value="alpha-helical ferredoxin"/>
    <property type="match status" value="1"/>
</dbReference>
<gene>
    <name evidence="11" type="primary">rsxC</name>
    <name evidence="8" type="synonym">rnfC</name>
    <name evidence="11" type="ORF">ABUE30_04310</name>
</gene>
<dbReference type="EMBL" id="JBEQCT010000001">
    <property type="protein sequence ID" value="MFM2484296.1"/>
    <property type="molecule type" value="Genomic_DNA"/>
</dbReference>
<feature type="binding site" evidence="8">
    <location>
        <position position="371"/>
    </location>
    <ligand>
        <name>[4Fe-4S] cluster</name>
        <dbReference type="ChEBI" id="CHEBI:49883"/>
        <label>2</label>
    </ligand>
</feature>
<dbReference type="Pfam" id="PF10531">
    <property type="entry name" value="SLBB"/>
    <property type="match status" value="1"/>
</dbReference>
<accession>A0ABW9G5P0</accession>
<feature type="binding site" evidence="8">
    <location>
        <position position="367"/>
    </location>
    <ligand>
        <name>[4Fe-4S] cluster</name>
        <dbReference type="ChEBI" id="CHEBI:49883"/>
        <label>1</label>
    </ligand>
</feature>
<dbReference type="InterPro" id="IPR017900">
    <property type="entry name" value="4Fe4S_Fe_S_CS"/>
</dbReference>
<feature type="region of interest" description="Disordered" evidence="9">
    <location>
        <begin position="444"/>
        <end position="481"/>
    </location>
</feature>
<reference evidence="11 12" key="1">
    <citation type="journal article" date="2013" name="Int. J. Syst. Evol. Microbiol.">
        <title>Celerinatantimonas yamalensis sp. nov., a cold-adapted diazotrophic bacterium from a cold permafrost brine.</title>
        <authorList>
            <person name="Shcherbakova V."/>
            <person name="Chuvilskaya N."/>
            <person name="Rivkina E."/>
            <person name="Demidov N."/>
            <person name="Uchaeva V."/>
            <person name="Suetin S."/>
            <person name="Suzina N."/>
            <person name="Gilichinsky D."/>
        </authorList>
    </citation>
    <scope>NUCLEOTIDE SEQUENCE [LARGE SCALE GENOMIC DNA]</scope>
    <source>
        <strain evidence="11 12">C7</strain>
    </source>
</reference>
<dbReference type="NCBIfam" id="TIGR01945">
    <property type="entry name" value="rnfC"/>
    <property type="match status" value="1"/>
</dbReference>
<keyword evidence="8" id="KW-1003">Cell membrane</keyword>
<keyword evidence="7 8" id="KW-0411">Iron-sulfur</keyword>
<evidence type="ECO:0000259" key="10">
    <source>
        <dbReference type="PROSITE" id="PS51379"/>
    </source>
</evidence>
<dbReference type="Proteomes" id="UP001629953">
    <property type="component" value="Unassembled WGS sequence"/>
</dbReference>
<dbReference type="PANTHER" id="PTHR43034">
    <property type="entry name" value="ION-TRANSLOCATING OXIDOREDUCTASE COMPLEX SUBUNIT C"/>
    <property type="match status" value="1"/>
</dbReference>
<comment type="subunit">
    <text evidence="8">The complex is composed of six subunits: RnfA, RnfB, RnfC, RnfD, RnfE and RnfG.</text>
</comment>
<feature type="binding site" evidence="8">
    <location>
        <position position="361"/>
    </location>
    <ligand>
        <name>[4Fe-4S] cluster</name>
        <dbReference type="ChEBI" id="CHEBI:49883"/>
        <label>1</label>
    </ligand>
</feature>
<keyword evidence="3 8" id="KW-0479">Metal-binding</keyword>
<evidence type="ECO:0000256" key="7">
    <source>
        <dbReference type="ARBA" id="ARBA00023014"/>
    </source>
</evidence>
<feature type="domain" description="4Fe-4S ferredoxin-type" evidence="10">
    <location>
        <begin position="391"/>
        <end position="419"/>
    </location>
</feature>
<evidence type="ECO:0000256" key="4">
    <source>
        <dbReference type="ARBA" id="ARBA00022737"/>
    </source>
</evidence>
<feature type="compositionally biased region" description="Basic residues" evidence="9">
    <location>
        <begin position="460"/>
        <end position="473"/>
    </location>
</feature>
<protein>
    <recommendedName>
        <fullName evidence="8">Ion-translocating oxidoreductase complex subunit C</fullName>
        <ecNumber evidence="8">7.-.-.-</ecNumber>
    </recommendedName>
    <alternativeName>
        <fullName evidence="8">Rnf electron transport complex subunit C</fullName>
    </alternativeName>
</protein>
<evidence type="ECO:0000256" key="5">
    <source>
        <dbReference type="ARBA" id="ARBA00022982"/>
    </source>
</evidence>
<comment type="cofactor">
    <cofactor evidence="8">
        <name>[4Fe-4S] cluster</name>
        <dbReference type="ChEBI" id="CHEBI:49883"/>
    </cofactor>
    <text evidence="8">Binds 2 [4Fe-4S] clusters per subunit.</text>
</comment>
<dbReference type="Gene3D" id="3.40.50.11540">
    <property type="entry name" value="NADH-ubiquinone oxidoreductase 51kDa subunit"/>
    <property type="match status" value="1"/>
</dbReference>
<dbReference type="SUPFAM" id="SSF142019">
    <property type="entry name" value="Nqo1 FMN-binding domain-like"/>
    <property type="match status" value="1"/>
</dbReference>
<proteinExistence type="inferred from homology"/>
<dbReference type="PROSITE" id="PS51379">
    <property type="entry name" value="4FE4S_FER_2"/>
    <property type="match status" value="2"/>
</dbReference>
<feature type="binding site" evidence="8">
    <location>
        <position position="364"/>
    </location>
    <ligand>
        <name>[4Fe-4S] cluster</name>
        <dbReference type="ChEBI" id="CHEBI:49883"/>
        <label>1</label>
    </ligand>
</feature>
<dbReference type="EC" id="7.-.-.-" evidence="8"/>
<dbReference type="InterPro" id="IPR026902">
    <property type="entry name" value="RnfC_N"/>
</dbReference>
<feature type="binding site" evidence="8">
    <location>
        <position position="403"/>
    </location>
    <ligand>
        <name>[4Fe-4S] cluster</name>
        <dbReference type="ChEBI" id="CHEBI:49883"/>
        <label>2</label>
    </ligand>
</feature>
<dbReference type="Gene3D" id="3.30.70.3270">
    <property type="match status" value="1"/>
</dbReference>
<dbReference type="InterPro" id="IPR037225">
    <property type="entry name" value="Nuo51_FMN-bd_sf"/>
</dbReference>
<keyword evidence="8" id="KW-0997">Cell inner membrane</keyword>
<sequence length="481" mass="52288">MFKFAKNIVGGIHPIDDGKSLTSDKAIEPLARLPPRLYIKLKQHPGAPANALVHAGDRVQAGQCIAQANGNFSTPLHAPLHGRVVAVTEQYIELKPDSVQPPIEPAQSHSPLNEDRSILIERIAQAGIVGMGGAMFPLADKLALSEQYAIDTLLINGSECEPYMSCDDRVMQEQSAQIVGGIRLLLHITHAKQAIIGIEKNKPAAITAMQSATSEDSKIRVQPLPALYPLGSSKQLIRALTGIQLEQGRRSASYGVLVHNVASCVAVFQALRFARPMTHRVVTISGRAISEPRNIYAPIGTPISHLINQCQGLSESPVQRIMGGPMMGRAITNIHQPIVKGTCGILMLSTSESQVEQPSSCLRCGRCAQVCPMQLQPLHLLPLVQHEQFDQAKQLGLGQCLSCGACAYVCPASLPLTASFNWGKSELKIQRYLTNKSELTRQRASAHQQRIVAETEAKKSAKAAKASKRQNRRHMTEEQPR</sequence>
<comment type="subcellular location">
    <subcellularLocation>
        <location evidence="8">Cell inner membrane</location>
        <topology evidence="8">Peripheral membrane protein</topology>
    </subcellularLocation>
</comment>
<keyword evidence="4 8" id="KW-0677">Repeat</keyword>
<evidence type="ECO:0000256" key="8">
    <source>
        <dbReference type="HAMAP-Rule" id="MF_00461"/>
    </source>
</evidence>
<evidence type="ECO:0000256" key="9">
    <source>
        <dbReference type="SAM" id="MobiDB-lite"/>
    </source>
</evidence>
<dbReference type="InterPro" id="IPR011538">
    <property type="entry name" value="Nuo51_FMN-bd"/>
</dbReference>
<feature type="binding site" evidence="8">
    <location>
        <position position="400"/>
    </location>
    <ligand>
        <name>[4Fe-4S] cluster</name>
        <dbReference type="ChEBI" id="CHEBI:49883"/>
        <label>2</label>
    </ligand>
</feature>
<comment type="function">
    <text evidence="8">Part of a membrane-bound complex that couples electron transfer with translocation of ions across the membrane.</text>
</comment>
<keyword evidence="8" id="KW-1278">Translocase</keyword>
<keyword evidence="1 8" id="KW-0813">Transport</keyword>
<evidence type="ECO:0000256" key="3">
    <source>
        <dbReference type="ARBA" id="ARBA00022723"/>
    </source>
</evidence>
<evidence type="ECO:0000256" key="2">
    <source>
        <dbReference type="ARBA" id="ARBA00022485"/>
    </source>
</evidence>
<dbReference type="InterPro" id="IPR019554">
    <property type="entry name" value="Soluble_ligand-bd"/>
</dbReference>
<dbReference type="RefSeq" id="WP_408622430.1">
    <property type="nucleotide sequence ID" value="NZ_JBEQCT010000001.1"/>
</dbReference>
<feature type="binding site" evidence="8">
    <location>
        <position position="410"/>
    </location>
    <ligand>
        <name>[4Fe-4S] cluster</name>
        <dbReference type="ChEBI" id="CHEBI:49883"/>
        <label>1</label>
    </ligand>
</feature>
<evidence type="ECO:0000256" key="6">
    <source>
        <dbReference type="ARBA" id="ARBA00023004"/>
    </source>
</evidence>
<keyword evidence="8" id="KW-0472">Membrane</keyword>
<dbReference type="Pfam" id="PF01512">
    <property type="entry name" value="Complex1_51K"/>
    <property type="match status" value="1"/>
</dbReference>
<dbReference type="NCBIfam" id="NF003454">
    <property type="entry name" value="PRK05035.1"/>
    <property type="match status" value="1"/>
</dbReference>
<keyword evidence="2 8" id="KW-0004">4Fe-4S</keyword>
<evidence type="ECO:0000313" key="12">
    <source>
        <dbReference type="Proteomes" id="UP001629953"/>
    </source>
</evidence>
<comment type="caution">
    <text evidence="11">The sequence shown here is derived from an EMBL/GenBank/DDBJ whole genome shotgun (WGS) entry which is preliminary data.</text>
</comment>
<dbReference type="Pfam" id="PF12838">
    <property type="entry name" value="Fer4_7"/>
    <property type="match status" value="1"/>
</dbReference>
<feature type="binding site" evidence="8">
    <location>
        <position position="406"/>
    </location>
    <ligand>
        <name>[4Fe-4S] cluster</name>
        <dbReference type="ChEBI" id="CHEBI:49883"/>
        <label>2</label>
    </ligand>
</feature>
<dbReference type="InterPro" id="IPR010208">
    <property type="entry name" value="Ion_transpt_RnfC/RsxC"/>
</dbReference>
<dbReference type="InterPro" id="IPR017896">
    <property type="entry name" value="4Fe4S_Fe-S-bd"/>
</dbReference>
<evidence type="ECO:0000256" key="1">
    <source>
        <dbReference type="ARBA" id="ARBA00022448"/>
    </source>
</evidence>
<dbReference type="Pfam" id="PF13375">
    <property type="entry name" value="RnfC_N"/>
    <property type="match status" value="1"/>
</dbReference>
<evidence type="ECO:0000313" key="11">
    <source>
        <dbReference type="EMBL" id="MFM2484296.1"/>
    </source>
</evidence>
<comment type="similarity">
    <text evidence="8">Belongs to the 4Fe4S bacterial-type ferredoxin family. RnfC subfamily.</text>
</comment>
<name>A0ABW9G5P0_9GAMM</name>
<dbReference type="HAMAP" id="MF_00461">
    <property type="entry name" value="RsxC_RnfC"/>
    <property type="match status" value="1"/>
</dbReference>
<organism evidence="11 12">
    <name type="scientific">Celerinatantimonas yamalensis</name>
    <dbReference type="NCBI Taxonomy" id="559956"/>
    <lineage>
        <taxon>Bacteria</taxon>
        <taxon>Pseudomonadati</taxon>
        <taxon>Pseudomonadota</taxon>
        <taxon>Gammaproteobacteria</taxon>
        <taxon>Celerinatantimonadaceae</taxon>
        <taxon>Celerinatantimonas</taxon>
    </lineage>
</organism>
<keyword evidence="12" id="KW-1185">Reference proteome</keyword>